<evidence type="ECO:0000256" key="6">
    <source>
        <dbReference type="ARBA" id="ARBA00037589"/>
    </source>
</evidence>
<dbReference type="GO" id="GO:0006782">
    <property type="term" value="P:protoporphyrinogen IX biosynthetic process"/>
    <property type="evidence" value="ECO:0007669"/>
    <property type="project" value="UniProtKB-UniRule"/>
</dbReference>
<comment type="pathway">
    <text evidence="1 9">Porphyrin-containing compound metabolism; protoporphyrin-IX biosynthesis; coproporphyrinogen-III from 5-aminolevulinate: step 3/4.</text>
</comment>
<dbReference type="InterPro" id="IPR003754">
    <property type="entry name" value="4pyrrol_synth_uPrphyn_synth"/>
</dbReference>
<sequence length="311" mass="32804">MRLFAPALENDLPNEMTTGRLTGLGVWVTRPRHQAHALAERIEAEGGQAIRLPVIAIEDVDDPETVRALVASLDSFHLAIFVSANAVARGLGYVFPHGRHSEPDGQGTPGTPSGAGRLGSKREHWPASVRVAAIGKATARALASAGLPCTVQAAPPYNSESLLTAPALQTEAIAGCRVIIFRGVGGRALLGETLAARGARVTYAEVYRRTLPPWRQTTPIPWDRIGVIVATSGEGLENLFAMMPDDEARQRLRETPLVVISGRMAELAHGLGYRRAPIIAESASDEAILSALFAGAQGVDGMGPPPSSNGP</sequence>
<keyword evidence="5 9" id="KW-0627">Porphyrin biosynthesis</keyword>
<keyword evidence="4 9" id="KW-0456">Lyase</keyword>
<dbReference type="EMBL" id="CAADFJ010000003">
    <property type="protein sequence ID" value="VFJ95754.1"/>
    <property type="molecule type" value="Genomic_DNA"/>
</dbReference>
<dbReference type="AlphaFoldDB" id="A0A450UAF2"/>
<dbReference type="CDD" id="cd06578">
    <property type="entry name" value="HemD"/>
    <property type="match status" value="1"/>
</dbReference>
<proteinExistence type="inferred from homology"/>
<protein>
    <recommendedName>
        <fullName evidence="7 9">Uroporphyrinogen-III synthase</fullName>
        <ecNumber evidence="3 9">4.2.1.75</ecNumber>
    </recommendedName>
</protein>
<evidence type="ECO:0000313" key="14">
    <source>
        <dbReference type="EMBL" id="VFJ95754.1"/>
    </source>
</evidence>
<evidence type="ECO:0000256" key="2">
    <source>
        <dbReference type="ARBA" id="ARBA00008133"/>
    </source>
</evidence>
<dbReference type="InterPro" id="IPR036108">
    <property type="entry name" value="4pyrrol_syn_uPrphyn_synt_sf"/>
</dbReference>
<dbReference type="EMBL" id="CAADFI010000003">
    <property type="protein sequence ID" value="VFJ89062.1"/>
    <property type="molecule type" value="Genomic_DNA"/>
</dbReference>
<comment type="catalytic activity">
    <reaction evidence="8 9">
        <text>hydroxymethylbilane = uroporphyrinogen III + H2O</text>
        <dbReference type="Rhea" id="RHEA:18965"/>
        <dbReference type="ChEBI" id="CHEBI:15377"/>
        <dbReference type="ChEBI" id="CHEBI:57308"/>
        <dbReference type="ChEBI" id="CHEBI:57845"/>
        <dbReference type="EC" id="4.2.1.75"/>
    </reaction>
</comment>
<evidence type="ECO:0000256" key="3">
    <source>
        <dbReference type="ARBA" id="ARBA00013109"/>
    </source>
</evidence>
<dbReference type="EC" id="4.2.1.75" evidence="3 9"/>
<dbReference type="SUPFAM" id="SSF69618">
    <property type="entry name" value="HemD-like"/>
    <property type="match status" value="1"/>
</dbReference>
<dbReference type="PANTHER" id="PTHR38042">
    <property type="entry name" value="UROPORPHYRINOGEN-III SYNTHASE, CHLOROPLASTIC"/>
    <property type="match status" value="1"/>
</dbReference>
<dbReference type="GO" id="GO:0006780">
    <property type="term" value="P:uroporphyrinogen III biosynthetic process"/>
    <property type="evidence" value="ECO:0007669"/>
    <property type="project" value="UniProtKB-UniRule"/>
</dbReference>
<dbReference type="PANTHER" id="PTHR38042:SF1">
    <property type="entry name" value="UROPORPHYRINOGEN-III SYNTHASE, CHLOROPLASTIC"/>
    <property type="match status" value="1"/>
</dbReference>
<evidence type="ECO:0000259" key="11">
    <source>
        <dbReference type="Pfam" id="PF02602"/>
    </source>
</evidence>
<feature type="region of interest" description="Disordered" evidence="10">
    <location>
        <begin position="98"/>
        <end position="123"/>
    </location>
</feature>
<comment type="similarity">
    <text evidence="2 9">Belongs to the uroporphyrinogen-III synthase family.</text>
</comment>
<evidence type="ECO:0000256" key="9">
    <source>
        <dbReference type="RuleBase" id="RU366031"/>
    </source>
</evidence>
<reference evidence="13" key="1">
    <citation type="submission" date="2019-02" db="EMBL/GenBank/DDBJ databases">
        <authorList>
            <person name="Gruber-Vodicka R. H."/>
            <person name="Seah K. B. B."/>
        </authorList>
    </citation>
    <scope>NUCLEOTIDE SEQUENCE</scope>
    <source>
        <strain evidence="14">BECK_SA2B12</strain>
        <strain evidence="12">BECK_SA2B15</strain>
        <strain evidence="13">BECK_SA2B20</strain>
    </source>
</reference>
<dbReference type="Pfam" id="PF02602">
    <property type="entry name" value="HEM4"/>
    <property type="match status" value="1"/>
</dbReference>
<feature type="domain" description="Tetrapyrrole biosynthesis uroporphyrinogen III synthase" evidence="11">
    <location>
        <begin position="37"/>
        <end position="288"/>
    </location>
</feature>
<dbReference type="Gene3D" id="3.40.50.10090">
    <property type="match status" value="2"/>
</dbReference>
<name>A0A450UAF2_9GAMM</name>
<evidence type="ECO:0000313" key="12">
    <source>
        <dbReference type="EMBL" id="VFJ87453.1"/>
    </source>
</evidence>
<evidence type="ECO:0000256" key="5">
    <source>
        <dbReference type="ARBA" id="ARBA00023244"/>
    </source>
</evidence>
<evidence type="ECO:0000256" key="8">
    <source>
        <dbReference type="ARBA" id="ARBA00048617"/>
    </source>
</evidence>
<accession>A0A450UAF2</accession>
<organism evidence="13">
    <name type="scientific">Candidatus Kentrum eta</name>
    <dbReference type="NCBI Taxonomy" id="2126337"/>
    <lineage>
        <taxon>Bacteria</taxon>
        <taxon>Pseudomonadati</taxon>
        <taxon>Pseudomonadota</taxon>
        <taxon>Gammaproteobacteria</taxon>
        <taxon>Candidatus Kentrum</taxon>
    </lineage>
</organism>
<evidence type="ECO:0000313" key="13">
    <source>
        <dbReference type="EMBL" id="VFJ89062.1"/>
    </source>
</evidence>
<evidence type="ECO:0000256" key="10">
    <source>
        <dbReference type="SAM" id="MobiDB-lite"/>
    </source>
</evidence>
<evidence type="ECO:0000256" key="7">
    <source>
        <dbReference type="ARBA" id="ARBA00040167"/>
    </source>
</evidence>
<dbReference type="InterPro" id="IPR039793">
    <property type="entry name" value="UROS/Hem4"/>
</dbReference>
<dbReference type="UniPathway" id="UPA00251">
    <property type="reaction ID" value="UER00320"/>
</dbReference>
<dbReference type="GO" id="GO:0004852">
    <property type="term" value="F:uroporphyrinogen-III synthase activity"/>
    <property type="evidence" value="ECO:0007669"/>
    <property type="project" value="UniProtKB-UniRule"/>
</dbReference>
<evidence type="ECO:0000256" key="1">
    <source>
        <dbReference type="ARBA" id="ARBA00004772"/>
    </source>
</evidence>
<evidence type="ECO:0000256" key="4">
    <source>
        <dbReference type="ARBA" id="ARBA00023239"/>
    </source>
</evidence>
<gene>
    <name evidence="12" type="ORF">BECKH772A_GA0070896_1000327</name>
    <name evidence="13" type="ORF">BECKH772B_GA0070898_1000327</name>
    <name evidence="14" type="ORF">BECKH772C_GA0070978_1000327</name>
</gene>
<dbReference type="EMBL" id="CAADFG010000003">
    <property type="protein sequence ID" value="VFJ87453.1"/>
    <property type="molecule type" value="Genomic_DNA"/>
</dbReference>
<comment type="function">
    <text evidence="6 9">Catalyzes cyclization of the linear tetrapyrrole, hydroxymethylbilane, to the macrocyclic uroporphyrinogen III.</text>
</comment>